<dbReference type="Pfam" id="PF02544">
    <property type="entry name" value="Steroid_dh"/>
    <property type="match status" value="1"/>
</dbReference>
<evidence type="ECO:0000256" key="8">
    <source>
        <dbReference type="ARBA" id="ARBA00022832"/>
    </source>
</evidence>
<evidence type="ECO:0000256" key="5">
    <source>
        <dbReference type="ARBA" id="ARBA00022516"/>
    </source>
</evidence>
<dbReference type="InterPro" id="IPR001104">
    <property type="entry name" value="3-oxo-5_a-steroid_4-DH_C"/>
</dbReference>
<evidence type="ECO:0000256" key="6">
    <source>
        <dbReference type="ARBA" id="ARBA00022692"/>
    </source>
</evidence>
<keyword evidence="12" id="KW-0443">Lipid metabolism</keyword>
<evidence type="ECO:0000256" key="3">
    <source>
        <dbReference type="ARBA" id="ARBA00007742"/>
    </source>
</evidence>
<evidence type="ECO:0000256" key="15">
    <source>
        <dbReference type="ARBA" id="ARBA00051495"/>
    </source>
</evidence>
<keyword evidence="8" id="KW-0276">Fatty acid metabolism</keyword>
<reference evidence="19" key="1">
    <citation type="journal article" date="2020" name="Stud. Mycol.">
        <title>101 Dothideomycetes genomes: a test case for predicting lifestyles and emergence of pathogens.</title>
        <authorList>
            <person name="Haridas S."/>
            <person name="Albert R."/>
            <person name="Binder M."/>
            <person name="Bloem J."/>
            <person name="Labutti K."/>
            <person name="Salamov A."/>
            <person name="Andreopoulos B."/>
            <person name="Baker S."/>
            <person name="Barry K."/>
            <person name="Bills G."/>
            <person name="Bluhm B."/>
            <person name="Cannon C."/>
            <person name="Castanera R."/>
            <person name="Culley D."/>
            <person name="Daum C."/>
            <person name="Ezra D."/>
            <person name="Gonzalez J."/>
            <person name="Henrissat B."/>
            <person name="Kuo A."/>
            <person name="Liang C."/>
            <person name="Lipzen A."/>
            <person name="Lutzoni F."/>
            <person name="Magnuson J."/>
            <person name="Mondo S."/>
            <person name="Nolan M."/>
            <person name="Ohm R."/>
            <person name="Pangilinan J."/>
            <person name="Park H.-J."/>
            <person name="Ramirez L."/>
            <person name="Alfaro M."/>
            <person name="Sun H."/>
            <person name="Tritt A."/>
            <person name="Yoshinaga Y."/>
            <person name="Zwiers L.-H."/>
            <person name="Turgeon B."/>
            <person name="Goodwin S."/>
            <person name="Spatafora J."/>
            <person name="Crous P."/>
            <person name="Grigoriev I."/>
        </authorList>
    </citation>
    <scope>NUCLEOTIDE SEQUENCE</scope>
    <source>
        <strain evidence="19">CBS 262.69</strain>
    </source>
</reference>
<comment type="function">
    <text evidence="16">Catalyzes the last of the four reactions of the long-chain fatty acids elongation cycle. This endoplasmic reticulum-bound enzymatic process, allows the addition of 2 carbons to the chain of long- and very long-chain fatty acids/VLCFAs per cycle. This enzyme reduces the trans-2,3-enoyl-CoA fatty acid intermediate to an acyl-CoA that can be further elongated by entering a new cycle of elongation. Thereby, it participates in the production of VLCFAs of different chain lengths that are involved in multiple biological processes as precursors of membrane lipids and lipid mediators.</text>
</comment>
<evidence type="ECO:0000313" key="19">
    <source>
        <dbReference type="EMBL" id="KAF2403701.1"/>
    </source>
</evidence>
<keyword evidence="9" id="KW-0521">NADP</keyword>
<evidence type="ECO:0000256" key="1">
    <source>
        <dbReference type="ARBA" id="ARBA00004477"/>
    </source>
</evidence>
<proteinExistence type="inferred from homology"/>
<accession>A0A6G1I687</accession>
<dbReference type="PANTHER" id="PTHR10556:SF28">
    <property type="entry name" value="VERY-LONG-CHAIN ENOYL-COA REDUCTASE"/>
    <property type="match status" value="1"/>
</dbReference>
<gene>
    <name evidence="19" type="ORF">EJ06DRAFT_488501</name>
</gene>
<dbReference type="EC" id="1.3.1.93" evidence="4"/>
<evidence type="ECO:0000256" key="7">
    <source>
        <dbReference type="ARBA" id="ARBA00022824"/>
    </source>
</evidence>
<evidence type="ECO:0000256" key="13">
    <source>
        <dbReference type="ARBA" id="ARBA00023136"/>
    </source>
</evidence>
<dbReference type="GO" id="GO:0102758">
    <property type="term" value="F:very-long-chain enoyl-CoA reductase activity"/>
    <property type="evidence" value="ECO:0007669"/>
    <property type="project" value="UniProtKB-EC"/>
</dbReference>
<dbReference type="GO" id="GO:0042761">
    <property type="term" value="P:very long-chain fatty acid biosynthetic process"/>
    <property type="evidence" value="ECO:0007669"/>
    <property type="project" value="TreeGrafter"/>
</dbReference>
<evidence type="ECO:0000313" key="20">
    <source>
        <dbReference type="Proteomes" id="UP000799640"/>
    </source>
</evidence>
<evidence type="ECO:0000256" key="14">
    <source>
        <dbReference type="ARBA" id="ARBA00023160"/>
    </source>
</evidence>
<evidence type="ECO:0000259" key="18">
    <source>
        <dbReference type="Pfam" id="PF02544"/>
    </source>
</evidence>
<feature type="transmembrane region" description="Helical" evidence="17">
    <location>
        <begin position="281"/>
        <end position="298"/>
    </location>
</feature>
<keyword evidence="11" id="KW-0560">Oxidoreductase</keyword>
<dbReference type="PANTHER" id="PTHR10556">
    <property type="entry name" value="3-OXO-5-ALPHA-STEROID 4-DEHYDROGENASE"/>
    <property type="match status" value="1"/>
</dbReference>
<keyword evidence="13 17" id="KW-0472">Membrane</keyword>
<keyword evidence="6 17" id="KW-0812">Transmembrane</keyword>
<evidence type="ECO:0000256" key="16">
    <source>
        <dbReference type="ARBA" id="ARBA00058640"/>
    </source>
</evidence>
<keyword evidence="10 17" id="KW-1133">Transmembrane helix</keyword>
<keyword evidence="20" id="KW-1185">Reference proteome</keyword>
<evidence type="ECO:0000256" key="12">
    <source>
        <dbReference type="ARBA" id="ARBA00023098"/>
    </source>
</evidence>
<sequence length="325" mass="36026">MAETPISLSVKSRGKLIKFLPTDYAVTPSSPSSDLYAAFASKTRLSPHRLRIVNDATGQAVPNVRDISLATAGLHDGSTVSVKDLGPQIAWRTVFIVEYLGPLLLHPLIFELRPYLYSSPSSWGSAVPAPSNLQTLSLVLITLHFIKRELETIFVHRFSLATMPALNIFKNSAHYWLLAGANIAYWTYSPRAAAQAHNPPISPTDLLLGAGNDPLTALGVILFAAGELLNLNSHLVLRDLRRPGSTERGIPRGFGYNWVTCPNYLFEIVAWVGIALVTRSWSTWVFVVIAGGQMVLWAQKKERRYRKEFGDKYKKKRFAMVPGLI</sequence>
<dbReference type="EMBL" id="ML996689">
    <property type="protein sequence ID" value="KAF2403701.1"/>
    <property type="molecule type" value="Genomic_DNA"/>
</dbReference>
<evidence type="ECO:0000256" key="17">
    <source>
        <dbReference type="SAM" id="Phobius"/>
    </source>
</evidence>
<comment type="catalytic activity">
    <reaction evidence="15">
        <text>a very-long-chain 2,3-saturated fatty acyl-CoA + NADP(+) = a very-long-chain (2E)-enoyl-CoA + NADPH + H(+)</text>
        <dbReference type="Rhea" id="RHEA:14473"/>
        <dbReference type="ChEBI" id="CHEBI:15378"/>
        <dbReference type="ChEBI" id="CHEBI:57783"/>
        <dbReference type="ChEBI" id="CHEBI:58349"/>
        <dbReference type="ChEBI" id="CHEBI:83724"/>
        <dbReference type="ChEBI" id="CHEBI:83728"/>
        <dbReference type="EC" id="1.3.1.93"/>
    </reaction>
</comment>
<protein>
    <recommendedName>
        <fullName evidence="4">very-long-chain enoyl-CoA reductase</fullName>
        <ecNumber evidence="4">1.3.1.93</ecNumber>
    </recommendedName>
</protein>
<dbReference type="PROSITE" id="PS50244">
    <property type="entry name" value="S5A_REDUCTASE"/>
    <property type="match status" value="1"/>
</dbReference>
<name>A0A6G1I687_9PEZI</name>
<keyword evidence="14" id="KW-0275">Fatty acid biosynthesis</keyword>
<feature type="transmembrane region" description="Helical" evidence="17">
    <location>
        <begin position="215"/>
        <end position="233"/>
    </location>
</feature>
<evidence type="ECO:0000256" key="9">
    <source>
        <dbReference type="ARBA" id="ARBA00022857"/>
    </source>
</evidence>
<dbReference type="GO" id="GO:0005789">
    <property type="term" value="C:endoplasmic reticulum membrane"/>
    <property type="evidence" value="ECO:0007669"/>
    <property type="project" value="UniProtKB-SubCell"/>
</dbReference>
<dbReference type="OrthoDB" id="540503at2759"/>
<dbReference type="InterPro" id="IPR039357">
    <property type="entry name" value="SRD5A/TECR"/>
</dbReference>
<keyword evidence="5" id="KW-0444">Lipid biosynthesis</keyword>
<evidence type="ECO:0000256" key="10">
    <source>
        <dbReference type="ARBA" id="ARBA00022989"/>
    </source>
</evidence>
<dbReference type="Proteomes" id="UP000799640">
    <property type="component" value="Unassembled WGS sequence"/>
</dbReference>
<feature type="domain" description="3-oxo-5-alpha-steroid 4-dehydrogenase C-terminal" evidence="18">
    <location>
        <begin position="162"/>
        <end position="324"/>
    </location>
</feature>
<dbReference type="FunFam" id="1.20.120.1630:FF:000010">
    <property type="entry name" value="Steroid alpha reductase family protein"/>
    <property type="match status" value="1"/>
</dbReference>
<organism evidence="19 20">
    <name type="scientific">Trichodelitschia bisporula</name>
    <dbReference type="NCBI Taxonomy" id="703511"/>
    <lineage>
        <taxon>Eukaryota</taxon>
        <taxon>Fungi</taxon>
        <taxon>Dikarya</taxon>
        <taxon>Ascomycota</taxon>
        <taxon>Pezizomycotina</taxon>
        <taxon>Dothideomycetes</taxon>
        <taxon>Dothideomycetes incertae sedis</taxon>
        <taxon>Phaeotrichales</taxon>
        <taxon>Phaeotrichaceae</taxon>
        <taxon>Trichodelitschia</taxon>
    </lineage>
</organism>
<dbReference type="AlphaFoldDB" id="A0A6G1I687"/>
<evidence type="ECO:0000256" key="11">
    <source>
        <dbReference type="ARBA" id="ARBA00023002"/>
    </source>
</evidence>
<comment type="subcellular location">
    <subcellularLocation>
        <location evidence="1">Endoplasmic reticulum membrane</location>
        <topology evidence="1">Multi-pass membrane protein</topology>
    </subcellularLocation>
</comment>
<comment type="similarity">
    <text evidence="3">Belongs to the steroid 5-alpha reductase family.</text>
</comment>
<feature type="transmembrane region" description="Helical" evidence="17">
    <location>
        <begin position="254"/>
        <end position="275"/>
    </location>
</feature>
<comment type="pathway">
    <text evidence="2">Lipid metabolism; fatty acid biosynthesis.</text>
</comment>
<keyword evidence="7" id="KW-0256">Endoplasmic reticulum</keyword>
<dbReference type="Gene3D" id="1.20.120.1630">
    <property type="match status" value="1"/>
</dbReference>
<evidence type="ECO:0000256" key="2">
    <source>
        <dbReference type="ARBA" id="ARBA00005194"/>
    </source>
</evidence>
<evidence type="ECO:0000256" key="4">
    <source>
        <dbReference type="ARBA" id="ARBA00012530"/>
    </source>
</evidence>